<evidence type="ECO:0000256" key="3">
    <source>
        <dbReference type="ARBA" id="ARBA00022679"/>
    </source>
</evidence>
<evidence type="ECO:0000313" key="7">
    <source>
        <dbReference type="EMBL" id="KAF9577537.1"/>
    </source>
</evidence>
<dbReference type="Pfam" id="PF00512">
    <property type="entry name" value="HisKA"/>
    <property type="match status" value="1"/>
</dbReference>
<name>A0A9P6FLA7_9FUNG</name>
<dbReference type="InterPro" id="IPR036097">
    <property type="entry name" value="HisK_dim/P_sf"/>
</dbReference>
<dbReference type="GO" id="GO:0009927">
    <property type="term" value="F:histidine phosphotransfer kinase activity"/>
    <property type="evidence" value="ECO:0007669"/>
    <property type="project" value="TreeGrafter"/>
</dbReference>
<feature type="transmembrane region" description="Helical" evidence="5">
    <location>
        <begin position="57"/>
        <end position="76"/>
    </location>
</feature>
<feature type="transmembrane region" description="Helical" evidence="5">
    <location>
        <begin position="107"/>
        <end position="124"/>
    </location>
</feature>
<gene>
    <name evidence="7" type="ORF">BGW38_007180</name>
</gene>
<dbReference type="AlphaFoldDB" id="A0A9P6FLA7"/>
<evidence type="ECO:0000256" key="1">
    <source>
        <dbReference type="ARBA" id="ARBA00000085"/>
    </source>
</evidence>
<feature type="transmembrane region" description="Helical" evidence="5">
    <location>
        <begin position="144"/>
        <end position="167"/>
    </location>
</feature>
<keyword evidence="4" id="KW-0418">Kinase</keyword>
<dbReference type="Proteomes" id="UP000780801">
    <property type="component" value="Unassembled WGS sequence"/>
</dbReference>
<keyword evidence="5" id="KW-1133">Transmembrane helix</keyword>
<dbReference type="GO" id="GO:0000155">
    <property type="term" value="F:phosphorelay sensor kinase activity"/>
    <property type="evidence" value="ECO:0007669"/>
    <property type="project" value="InterPro"/>
</dbReference>
<dbReference type="OrthoDB" id="2428583at2759"/>
<evidence type="ECO:0000313" key="8">
    <source>
        <dbReference type="Proteomes" id="UP000780801"/>
    </source>
</evidence>
<feature type="non-terminal residue" evidence="7">
    <location>
        <position position="362"/>
    </location>
</feature>
<dbReference type="Gene3D" id="1.10.287.130">
    <property type="match status" value="1"/>
</dbReference>
<sequence>MSAVSSTPTASTPFLSDQHRKPSLLEGLHCFSLSSFLRWLKEHPSSSKVGSENMARFLLVKSVSLIAACLGFFYSLVFDHSAAISACSLALFTIPAIQSYTGSSRACGLFLSFVLAMLIFSFQSRPLPLLGPSLESTLLYGLPLVSGMLVGRKVGLLTAFAVIGYTVDEYRSRTKVVMTRDEAARLWAGYGAYWVSLFFFSTLTCLYQWCVEVCVKDANLFKDIAVANAKSKDGVVSSVSHELRTPLAALIGWTELLLSDHSLSASARSTVSMLHSSTLSLLTILNALLDVSKVSAAKMTTCNQNFNLHDLVLDTARMMTGLSGTRSVELLVDFSAEVPELVRADSGLIKQVLGNLVSNAIK</sequence>
<keyword evidence="5" id="KW-0812">Transmembrane</keyword>
<organism evidence="7 8">
    <name type="scientific">Lunasporangiospora selenospora</name>
    <dbReference type="NCBI Taxonomy" id="979761"/>
    <lineage>
        <taxon>Eukaryota</taxon>
        <taxon>Fungi</taxon>
        <taxon>Fungi incertae sedis</taxon>
        <taxon>Mucoromycota</taxon>
        <taxon>Mortierellomycotina</taxon>
        <taxon>Mortierellomycetes</taxon>
        <taxon>Mortierellales</taxon>
        <taxon>Mortierellaceae</taxon>
        <taxon>Lunasporangiospora</taxon>
    </lineage>
</organism>
<evidence type="ECO:0000256" key="4">
    <source>
        <dbReference type="ARBA" id="ARBA00022777"/>
    </source>
</evidence>
<dbReference type="SMART" id="SM00388">
    <property type="entry name" value="HisKA"/>
    <property type="match status" value="1"/>
</dbReference>
<protein>
    <recommendedName>
        <fullName evidence="2">histidine kinase</fullName>
        <ecNumber evidence="2">2.7.13.3</ecNumber>
    </recommendedName>
</protein>
<dbReference type="PROSITE" id="PS50109">
    <property type="entry name" value="HIS_KIN"/>
    <property type="match status" value="1"/>
</dbReference>
<evidence type="ECO:0000256" key="5">
    <source>
        <dbReference type="SAM" id="Phobius"/>
    </source>
</evidence>
<dbReference type="GO" id="GO:0005886">
    <property type="term" value="C:plasma membrane"/>
    <property type="evidence" value="ECO:0007669"/>
    <property type="project" value="TreeGrafter"/>
</dbReference>
<comment type="caution">
    <text evidence="7">The sequence shown here is derived from an EMBL/GenBank/DDBJ whole genome shotgun (WGS) entry which is preliminary data.</text>
</comment>
<dbReference type="InterPro" id="IPR036890">
    <property type="entry name" value="HATPase_C_sf"/>
</dbReference>
<reference evidence="7" key="1">
    <citation type="journal article" date="2020" name="Fungal Divers.">
        <title>Resolving the Mortierellaceae phylogeny through synthesis of multi-gene phylogenetics and phylogenomics.</title>
        <authorList>
            <person name="Vandepol N."/>
            <person name="Liber J."/>
            <person name="Desiro A."/>
            <person name="Na H."/>
            <person name="Kennedy M."/>
            <person name="Barry K."/>
            <person name="Grigoriev I.V."/>
            <person name="Miller A.N."/>
            <person name="O'Donnell K."/>
            <person name="Stajich J.E."/>
            <person name="Bonito G."/>
        </authorList>
    </citation>
    <scope>NUCLEOTIDE SEQUENCE</scope>
    <source>
        <strain evidence="7">KOD1015</strain>
    </source>
</reference>
<keyword evidence="3" id="KW-0808">Transferase</keyword>
<feature type="transmembrane region" description="Helical" evidence="5">
    <location>
        <begin position="82"/>
        <end position="100"/>
    </location>
</feature>
<feature type="domain" description="Histidine kinase" evidence="6">
    <location>
        <begin position="238"/>
        <end position="362"/>
    </location>
</feature>
<keyword evidence="8" id="KW-1185">Reference proteome</keyword>
<evidence type="ECO:0000259" key="6">
    <source>
        <dbReference type="PROSITE" id="PS50109"/>
    </source>
</evidence>
<accession>A0A9P6FLA7</accession>
<dbReference type="EC" id="2.7.13.3" evidence="2"/>
<dbReference type="Gene3D" id="3.30.565.10">
    <property type="entry name" value="Histidine kinase-like ATPase, C-terminal domain"/>
    <property type="match status" value="1"/>
</dbReference>
<feature type="transmembrane region" description="Helical" evidence="5">
    <location>
        <begin position="187"/>
        <end position="209"/>
    </location>
</feature>
<evidence type="ECO:0000256" key="2">
    <source>
        <dbReference type="ARBA" id="ARBA00012438"/>
    </source>
</evidence>
<dbReference type="SUPFAM" id="SSF55874">
    <property type="entry name" value="ATPase domain of HSP90 chaperone/DNA topoisomerase II/histidine kinase"/>
    <property type="match status" value="1"/>
</dbReference>
<dbReference type="PANTHER" id="PTHR43047:SF66">
    <property type="entry name" value="HISKA"/>
    <property type="match status" value="1"/>
</dbReference>
<keyword evidence="5" id="KW-0472">Membrane</keyword>
<dbReference type="EMBL" id="JAABOA010004694">
    <property type="protein sequence ID" value="KAF9577537.1"/>
    <property type="molecule type" value="Genomic_DNA"/>
</dbReference>
<dbReference type="InterPro" id="IPR003661">
    <property type="entry name" value="HisK_dim/P_dom"/>
</dbReference>
<proteinExistence type="predicted"/>
<dbReference type="SUPFAM" id="SSF47384">
    <property type="entry name" value="Homodimeric domain of signal transducing histidine kinase"/>
    <property type="match status" value="1"/>
</dbReference>
<dbReference type="InterPro" id="IPR005467">
    <property type="entry name" value="His_kinase_dom"/>
</dbReference>
<dbReference type="PANTHER" id="PTHR43047">
    <property type="entry name" value="TWO-COMPONENT HISTIDINE PROTEIN KINASE"/>
    <property type="match status" value="1"/>
</dbReference>
<comment type="catalytic activity">
    <reaction evidence="1">
        <text>ATP + protein L-histidine = ADP + protein N-phospho-L-histidine.</text>
        <dbReference type="EC" id="2.7.13.3"/>
    </reaction>
</comment>
<dbReference type="CDD" id="cd00082">
    <property type="entry name" value="HisKA"/>
    <property type="match status" value="1"/>
</dbReference>